<organism evidence="3 4">
    <name type="scientific">Mesorhizobium escarrei</name>
    <dbReference type="NCBI Taxonomy" id="666018"/>
    <lineage>
        <taxon>Bacteria</taxon>
        <taxon>Pseudomonadati</taxon>
        <taxon>Pseudomonadota</taxon>
        <taxon>Alphaproteobacteria</taxon>
        <taxon>Hyphomicrobiales</taxon>
        <taxon>Phyllobacteriaceae</taxon>
        <taxon>Mesorhizobium</taxon>
    </lineage>
</organism>
<dbReference type="InterPro" id="IPR005674">
    <property type="entry name" value="CocE/Ser_esterase"/>
</dbReference>
<name>A0ABM9DS67_9HYPH</name>
<keyword evidence="1 3" id="KW-0378">Hydrolase</keyword>
<dbReference type="SUPFAM" id="SSF53474">
    <property type="entry name" value="alpha/beta-Hydrolases"/>
    <property type="match status" value="1"/>
</dbReference>
<gene>
    <name evidence="3" type="ORF">MES5069_220214</name>
</gene>
<dbReference type="PANTHER" id="PTHR43056:SF10">
    <property type="entry name" value="COCE_NOND FAMILY, PUTATIVE (AFU_ORTHOLOGUE AFUA_7G00600)-RELATED"/>
    <property type="match status" value="1"/>
</dbReference>
<dbReference type="InterPro" id="IPR000383">
    <property type="entry name" value="Xaa-Pro-like_dom"/>
</dbReference>
<dbReference type="SMART" id="SM00939">
    <property type="entry name" value="PepX_C"/>
    <property type="match status" value="1"/>
</dbReference>
<dbReference type="InterPro" id="IPR013736">
    <property type="entry name" value="Xaa-Pro_dipept_C"/>
</dbReference>
<evidence type="ECO:0000313" key="4">
    <source>
        <dbReference type="Proteomes" id="UP001153050"/>
    </source>
</evidence>
<dbReference type="EMBL" id="CAKXZT010000116">
    <property type="protein sequence ID" value="CAH2399541.1"/>
    <property type="molecule type" value="Genomic_DNA"/>
</dbReference>
<dbReference type="GO" id="GO:0016787">
    <property type="term" value="F:hydrolase activity"/>
    <property type="evidence" value="ECO:0007669"/>
    <property type="project" value="UniProtKB-KW"/>
</dbReference>
<protein>
    <submittedName>
        <fullName evidence="3">Hydrolase</fullName>
    </submittedName>
</protein>
<accession>A0ABM9DS67</accession>
<evidence type="ECO:0000259" key="2">
    <source>
        <dbReference type="SMART" id="SM00939"/>
    </source>
</evidence>
<dbReference type="Gene3D" id="1.10.3020.10">
    <property type="entry name" value="alpha-amino acid ester hydrolase ( Helical cap domain)"/>
    <property type="match status" value="1"/>
</dbReference>
<evidence type="ECO:0000256" key="1">
    <source>
        <dbReference type="ARBA" id="ARBA00022801"/>
    </source>
</evidence>
<evidence type="ECO:0000313" key="3">
    <source>
        <dbReference type="EMBL" id="CAH2399541.1"/>
    </source>
</evidence>
<dbReference type="Gene3D" id="2.60.120.260">
    <property type="entry name" value="Galactose-binding domain-like"/>
    <property type="match status" value="1"/>
</dbReference>
<dbReference type="InterPro" id="IPR008979">
    <property type="entry name" value="Galactose-bd-like_sf"/>
</dbReference>
<dbReference type="PANTHER" id="PTHR43056">
    <property type="entry name" value="PEPTIDASE S9 PROLYL OLIGOPEPTIDASE"/>
    <property type="match status" value="1"/>
</dbReference>
<dbReference type="Proteomes" id="UP001153050">
    <property type="component" value="Unassembled WGS sequence"/>
</dbReference>
<sequence>MCVCDKSGTKPLPAPRFEVVLQTGLRVPMRDGVELATDVYHPVGYRGKLSTILIRTKYGKAPYRLPKPNNPEAMMFAAQGYSVVVQELRGLFDSGGNFGLLEHDARDGYDTLSWIASQPWSTGRVGTYGCSALGTTQVIVAQLCHPAHRCAIIEGAGGSMTGHRHRLGDQRLCSLRWGGAVELGMWVPHFHQSHAKDRSRPQPIPDAEYERAFAILPIIDILKSLGSPPTEWEDWISRNPDDPWFDRLGLLREDSRIDLPALFVHSWYDVGAGDALRQQRVFSSCGITTAAREHQHIILSPAVHCETATLTAPTVVGERELGDARLDCWRIYLNWYDCWLKDEPDRIEGMPRIQYYVMGRNEWRATSEWPPAGVKLQRWFLRSGGSANTRLGDGRLDLAPPSDDEPADSFVYDPGNPVRYLGVQGGNAKGTTVGPRDYQEVELRHDVLCFTSEVLNEGVEVTGFVKAILFVSSSALDTDFVARLLDVHPDGRAIDVVDGILRVRYRDGFDRAVMMKPKEVYQIEIDLDATSNWFPPGHRIRLEISSSSFPRFDRNLNTGGNNWDETKWTVANNAVHHCAVFPSYILVPVAADVSGGIEIQDRSEKS</sequence>
<dbReference type="Pfam" id="PF08530">
    <property type="entry name" value="PepX_C"/>
    <property type="match status" value="1"/>
</dbReference>
<dbReference type="Gene3D" id="3.40.50.1820">
    <property type="entry name" value="alpha/beta hydrolase"/>
    <property type="match status" value="1"/>
</dbReference>
<dbReference type="NCBIfam" id="TIGR00976">
    <property type="entry name" value="CocE_NonD"/>
    <property type="match status" value="1"/>
</dbReference>
<comment type="caution">
    <text evidence="3">The sequence shown here is derived from an EMBL/GenBank/DDBJ whole genome shotgun (WGS) entry which is preliminary data.</text>
</comment>
<dbReference type="SUPFAM" id="SSF49785">
    <property type="entry name" value="Galactose-binding domain-like"/>
    <property type="match status" value="1"/>
</dbReference>
<dbReference type="Pfam" id="PF02129">
    <property type="entry name" value="Peptidase_S15"/>
    <property type="match status" value="1"/>
</dbReference>
<dbReference type="RefSeq" id="WP_254017902.1">
    <property type="nucleotide sequence ID" value="NZ_CAKXZT010000116.1"/>
</dbReference>
<reference evidence="3 4" key="1">
    <citation type="submission" date="2022-03" db="EMBL/GenBank/DDBJ databases">
        <authorList>
            <person name="Brunel B."/>
        </authorList>
    </citation>
    <scope>NUCLEOTIDE SEQUENCE [LARGE SCALE GENOMIC DNA]</scope>
    <source>
        <strain evidence="3">STM5069sample</strain>
    </source>
</reference>
<dbReference type="InterPro" id="IPR029058">
    <property type="entry name" value="AB_hydrolase_fold"/>
</dbReference>
<feature type="domain" description="Xaa-Pro dipeptidyl-peptidase C-terminal" evidence="2">
    <location>
        <begin position="333"/>
        <end position="586"/>
    </location>
</feature>
<dbReference type="InterPro" id="IPR050585">
    <property type="entry name" value="Xaa-Pro_dipeptidyl-ppase/CocE"/>
</dbReference>
<proteinExistence type="predicted"/>
<keyword evidence="4" id="KW-1185">Reference proteome</keyword>